<organism evidence="1 2">
    <name type="scientific">Henosepilachna vigintioctopunctata</name>
    <dbReference type="NCBI Taxonomy" id="420089"/>
    <lineage>
        <taxon>Eukaryota</taxon>
        <taxon>Metazoa</taxon>
        <taxon>Ecdysozoa</taxon>
        <taxon>Arthropoda</taxon>
        <taxon>Hexapoda</taxon>
        <taxon>Insecta</taxon>
        <taxon>Pterygota</taxon>
        <taxon>Neoptera</taxon>
        <taxon>Endopterygota</taxon>
        <taxon>Coleoptera</taxon>
        <taxon>Polyphaga</taxon>
        <taxon>Cucujiformia</taxon>
        <taxon>Coccinelloidea</taxon>
        <taxon>Coccinellidae</taxon>
        <taxon>Epilachninae</taxon>
        <taxon>Epilachnini</taxon>
        <taxon>Henosepilachna</taxon>
    </lineage>
</organism>
<dbReference type="Proteomes" id="UP001431783">
    <property type="component" value="Unassembled WGS sequence"/>
</dbReference>
<evidence type="ECO:0000313" key="2">
    <source>
        <dbReference type="Proteomes" id="UP001431783"/>
    </source>
</evidence>
<gene>
    <name evidence="1" type="ORF">WA026_018667</name>
</gene>
<protein>
    <recommendedName>
        <fullName evidence="3">Transposase</fullName>
    </recommendedName>
</protein>
<dbReference type="EMBL" id="JARQZJ010000042">
    <property type="protein sequence ID" value="KAK9877564.1"/>
    <property type="molecule type" value="Genomic_DNA"/>
</dbReference>
<sequence>MMKKRLAWAKKYRAWTVDDWKKVVFSGETHLFVQGYKLSVVRRSDGETSRPDHIQQTVKHPPKQMFWGFFTTNGTGRLAPITGVMNSVKYMEILRTRMVSFMEPFGGTFQHDLAPCHNSKSAGLYAWE</sequence>
<name>A0AAW1U3Q9_9CUCU</name>
<comment type="caution">
    <text evidence="1">The sequence shown here is derived from an EMBL/GenBank/DDBJ whole genome shotgun (WGS) entry which is preliminary data.</text>
</comment>
<dbReference type="AlphaFoldDB" id="A0AAW1U3Q9"/>
<keyword evidence="2" id="KW-1185">Reference proteome</keyword>
<dbReference type="InterPro" id="IPR036397">
    <property type="entry name" value="RNaseH_sf"/>
</dbReference>
<evidence type="ECO:0000313" key="1">
    <source>
        <dbReference type="EMBL" id="KAK9877564.1"/>
    </source>
</evidence>
<accession>A0AAW1U3Q9</accession>
<proteinExistence type="predicted"/>
<dbReference type="Gene3D" id="3.30.420.10">
    <property type="entry name" value="Ribonuclease H-like superfamily/Ribonuclease H"/>
    <property type="match status" value="1"/>
</dbReference>
<reference evidence="1 2" key="1">
    <citation type="submission" date="2023-03" db="EMBL/GenBank/DDBJ databases">
        <title>Genome insight into feeding habits of ladybird beetles.</title>
        <authorList>
            <person name="Li H.-S."/>
            <person name="Huang Y.-H."/>
            <person name="Pang H."/>
        </authorList>
    </citation>
    <scope>NUCLEOTIDE SEQUENCE [LARGE SCALE GENOMIC DNA]</scope>
    <source>
        <strain evidence="1">SYSU_2023b</strain>
        <tissue evidence="1">Whole body</tissue>
    </source>
</reference>
<dbReference type="GO" id="GO:0003676">
    <property type="term" value="F:nucleic acid binding"/>
    <property type="evidence" value="ECO:0007669"/>
    <property type="project" value="InterPro"/>
</dbReference>
<evidence type="ECO:0008006" key="3">
    <source>
        <dbReference type="Google" id="ProtNLM"/>
    </source>
</evidence>